<dbReference type="HOGENOM" id="CLU_099469_0_0_5"/>
<protein>
    <submittedName>
        <fullName evidence="1">Phosphoglycerate mutase-like protein</fullName>
    </submittedName>
</protein>
<keyword evidence="2" id="KW-1185">Reference proteome</keyword>
<dbReference type="eggNOG" id="COG0406">
    <property type="taxonomic scope" value="Bacteria"/>
</dbReference>
<dbReference type="EMBL" id="CP002623">
    <property type="protein sequence ID" value="AEI92296.1"/>
    <property type="molecule type" value="Genomic_DNA"/>
</dbReference>
<name>F7ZGJ6_ROSLO</name>
<dbReference type="STRING" id="391595.RLO149_c002650"/>
<sequence>MSALIFITHPEVKVDAARPVTDWELSETGCARAERFARSTLLANVTSIWASEERKAQQTADYIARQTGVPLQTDSNLGENDRTATGFLPPPEFEAAADEFFSKPDTAFRGWETARAAQGRIENAVRGIAAHHETGDLAIVSHGAVGTLLYCAFTGLPINRAYDQPSQGHYWTADLSDLKPRHHWILI</sequence>
<dbReference type="CDD" id="cd07067">
    <property type="entry name" value="HP_PGM_like"/>
    <property type="match status" value="1"/>
</dbReference>
<evidence type="ECO:0000313" key="2">
    <source>
        <dbReference type="Proteomes" id="UP000001353"/>
    </source>
</evidence>
<organism evidence="1 2">
    <name type="scientific">Roseobacter litoralis (strain ATCC 49566 / DSM 6996 / JCM 21268 / NBRC 15278 / OCh 149)</name>
    <dbReference type="NCBI Taxonomy" id="391595"/>
    <lineage>
        <taxon>Bacteria</taxon>
        <taxon>Pseudomonadati</taxon>
        <taxon>Pseudomonadota</taxon>
        <taxon>Alphaproteobacteria</taxon>
        <taxon>Rhodobacterales</taxon>
        <taxon>Roseobacteraceae</taxon>
        <taxon>Roseobacter</taxon>
    </lineage>
</organism>
<dbReference type="InterPro" id="IPR013078">
    <property type="entry name" value="His_Pase_superF_clade-1"/>
</dbReference>
<dbReference type="OrthoDB" id="34197at2"/>
<dbReference type="Proteomes" id="UP000001353">
    <property type="component" value="Chromosome"/>
</dbReference>
<evidence type="ECO:0000313" key="1">
    <source>
        <dbReference type="EMBL" id="AEI92296.1"/>
    </source>
</evidence>
<dbReference type="KEGG" id="rli:RLO149_c002650"/>
<dbReference type="Pfam" id="PF00300">
    <property type="entry name" value="His_Phos_1"/>
    <property type="match status" value="1"/>
</dbReference>
<accession>F7ZGJ6</accession>
<reference evidence="1 2" key="1">
    <citation type="journal article" date="2011" name="BMC Genomics">
        <title>Comparative genome analysis and genome-guided physiological analysis of Roseobacter litoralis.</title>
        <authorList>
            <person name="Kalhoefer D."/>
            <person name="Thole S."/>
            <person name="Voget S."/>
            <person name="Lehmann R."/>
            <person name="Liesegang H."/>
            <person name="Wollher A."/>
            <person name="Daniel R."/>
            <person name="Simon M."/>
            <person name="Brinkhoff T."/>
        </authorList>
    </citation>
    <scope>NUCLEOTIDE SEQUENCE [LARGE SCALE GENOMIC DNA]</scope>
    <source>
        <strain evidence="2">ATCC 49566 / DSM 6996 / JCM 21268 / NBRC 15278 / OCh 149</strain>
    </source>
</reference>
<dbReference type="RefSeq" id="WP_013960239.1">
    <property type="nucleotide sequence ID" value="NC_015730.1"/>
</dbReference>
<dbReference type="SUPFAM" id="SSF53254">
    <property type="entry name" value="Phosphoglycerate mutase-like"/>
    <property type="match status" value="1"/>
</dbReference>
<gene>
    <name evidence="1" type="ordered locus">RLO149_c002650</name>
</gene>
<proteinExistence type="predicted"/>
<dbReference type="Gene3D" id="3.40.50.1240">
    <property type="entry name" value="Phosphoglycerate mutase-like"/>
    <property type="match status" value="1"/>
</dbReference>
<dbReference type="AlphaFoldDB" id="F7ZGJ6"/>
<dbReference type="InterPro" id="IPR029033">
    <property type="entry name" value="His_PPase_superfam"/>
</dbReference>